<gene>
    <name evidence="2" type="ORF">Vgi01_01460</name>
</gene>
<dbReference type="PANTHER" id="PTHR43581:SF2">
    <property type="entry name" value="EXCINUCLEASE ATPASE SUBUNIT"/>
    <property type="match status" value="1"/>
</dbReference>
<dbReference type="Pfam" id="PF13304">
    <property type="entry name" value="AAA_21"/>
    <property type="match status" value="1"/>
</dbReference>
<accession>A0ABQ4I6D8</accession>
<dbReference type="EMBL" id="BOPA01000002">
    <property type="protein sequence ID" value="GIJ13462.1"/>
    <property type="molecule type" value="Genomic_DNA"/>
</dbReference>
<proteinExistence type="predicted"/>
<dbReference type="PIRSF" id="PIRSF034888">
    <property type="entry name" value="P-loop_UCP034888"/>
    <property type="match status" value="1"/>
</dbReference>
<keyword evidence="3" id="KW-1185">Reference proteome</keyword>
<organism evidence="2 3">
    <name type="scientific">Micromonospora gifhornensis</name>
    <dbReference type="NCBI Taxonomy" id="84594"/>
    <lineage>
        <taxon>Bacteria</taxon>
        <taxon>Bacillati</taxon>
        <taxon>Actinomycetota</taxon>
        <taxon>Actinomycetes</taxon>
        <taxon>Micromonosporales</taxon>
        <taxon>Micromonosporaceae</taxon>
        <taxon>Micromonospora</taxon>
    </lineage>
</organism>
<reference evidence="2 3" key="1">
    <citation type="submission" date="2021-01" db="EMBL/GenBank/DDBJ databases">
        <title>Whole genome shotgun sequence of Verrucosispora gifhornensis NBRC 16317.</title>
        <authorList>
            <person name="Komaki H."/>
            <person name="Tamura T."/>
        </authorList>
    </citation>
    <scope>NUCLEOTIDE SEQUENCE [LARGE SCALE GENOMIC DNA]</scope>
    <source>
        <strain evidence="2 3">NBRC 16317</strain>
    </source>
</reference>
<dbReference type="InterPro" id="IPR027417">
    <property type="entry name" value="P-loop_NTPase"/>
</dbReference>
<name>A0ABQ4I6D8_9ACTN</name>
<evidence type="ECO:0000313" key="2">
    <source>
        <dbReference type="EMBL" id="GIJ13462.1"/>
    </source>
</evidence>
<dbReference type="RefSeq" id="WP_204289842.1">
    <property type="nucleotide sequence ID" value="NZ_BAAAGZ010000051.1"/>
</dbReference>
<feature type="domain" description="ATPase AAA-type core" evidence="1">
    <location>
        <begin position="25"/>
        <end position="345"/>
    </location>
</feature>
<comment type="caution">
    <text evidence="2">The sequence shown here is derived from an EMBL/GenBank/DDBJ whole genome shotgun (WGS) entry which is preliminary data.</text>
</comment>
<protein>
    <recommendedName>
        <fullName evidence="1">ATPase AAA-type core domain-containing protein</fullName>
    </recommendedName>
</protein>
<evidence type="ECO:0000313" key="3">
    <source>
        <dbReference type="Proteomes" id="UP000647860"/>
    </source>
</evidence>
<dbReference type="SUPFAM" id="SSF52540">
    <property type="entry name" value="P-loop containing nucleoside triphosphate hydrolases"/>
    <property type="match status" value="1"/>
</dbReference>
<dbReference type="InterPro" id="IPR014592">
    <property type="entry name" value="P-loop_UCP034888"/>
</dbReference>
<evidence type="ECO:0000259" key="1">
    <source>
        <dbReference type="Pfam" id="PF13304"/>
    </source>
</evidence>
<sequence length="418" mass="45979">MPLRKIVLENYRCFRDRQEVELAPVTVVLGKNNSGKSVLTRAPLVIATGFDTSSTAPLDLDRLHPLPVDGFPDLIFEQSTHGRFTLGVETGGPGEFKLEATIRYVDEDRSAYVSSLQLAAAGRLLDLRLQPSIELTEQGLLYEVREPGGEPAIRAVTFRGLLPRARESGIGWPPALRNWPSLGPIRFLSAYRDRPERQHRLPFGTPREVGEQGQGVYGILADDQARRSGELIDRVNELLATIVPDWRIEEIPAGPLWSTVLTRPGSSVRVNLADAGTGLAQVLPVLVQCALDELRGDGVKPLQIVEEPEMHLHPGAHAALANLYLETARTTGTQFLIETHSETLLLRLRRLIAEGKYQPDMVAVYVVEQRDGVSTVQRVAIDELGNLGAGWPEGYFSQDYDEARALASAQLSRSGYGS</sequence>
<dbReference type="Gene3D" id="3.40.50.300">
    <property type="entry name" value="P-loop containing nucleotide triphosphate hydrolases"/>
    <property type="match status" value="1"/>
</dbReference>
<dbReference type="Proteomes" id="UP000647860">
    <property type="component" value="Unassembled WGS sequence"/>
</dbReference>
<dbReference type="InterPro" id="IPR051396">
    <property type="entry name" value="Bact_Antivir_Def_Nuclease"/>
</dbReference>
<dbReference type="InterPro" id="IPR003959">
    <property type="entry name" value="ATPase_AAA_core"/>
</dbReference>
<dbReference type="PANTHER" id="PTHR43581">
    <property type="entry name" value="ATP/GTP PHOSPHATASE"/>
    <property type="match status" value="1"/>
</dbReference>